<sequence length="155" mass="15402">MNRMSRATWIAAGAVTLLAAPVPAIAATPAAATTTATVTTCGYSSLQAGLATYACADVTGDSVAVYGKIGLAGPPSPGTPWPPAPKELVTHLSANVTGGASLGTVNGRTVFQVSTVRVDGISSTVPCGSTVHVSFDVEGFWSGQVPATVDVPVVC</sequence>
<feature type="chain" id="PRO_5016654888" description="Secreted protein" evidence="1">
    <location>
        <begin position="27"/>
        <end position="155"/>
    </location>
</feature>
<evidence type="ECO:0000256" key="1">
    <source>
        <dbReference type="SAM" id="SignalP"/>
    </source>
</evidence>
<name>A0A372ZIR6_9ACTN</name>
<keyword evidence="1" id="KW-0732">Signal</keyword>
<gene>
    <name evidence="2" type="ORF">DR950_40715</name>
</gene>
<organism evidence="2 3">
    <name type="scientific">Kitasatospora xanthocidica</name>
    <dbReference type="NCBI Taxonomy" id="83382"/>
    <lineage>
        <taxon>Bacteria</taxon>
        <taxon>Bacillati</taxon>
        <taxon>Actinomycetota</taxon>
        <taxon>Actinomycetes</taxon>
        <taxon>Kitasatosporales</taxon>
        <taxon>Streptomycetaceae</taxon>
        <taxon>Kitasatospora</taxon>
    </lineage>
</organism>
<keyword evidence="3" id="KW-1185">Reference proteome</keyword>
<proteinExistence type="predicted"/>
<protein>
    <recommendedName>
        <fullName evidence="4">Secreted protein</fullName>
    </recommendedName>
</protein>
<feature type="signal peptide" evidence="1">
    <location>
        <begin position="1"/>
        <end position="26"/>
    </location>
</feature>
<dbReference type="PROSITE" id="PS51318">
    <property type="entry name" value="TAT"/>
    <property type="match status" value="1"/>
</dbReference>
<evidence type="ECO:0000313" key="2">
    <source>
        <dbReference type="EMBL" id="RGD55661.1"/>
    </source>
</evidence>
<accession>A0A372ZIR6</accession>
<dbReference type="Proteomes" id="UP000263377">
    <property type="component" value="Unassembled WGS sequence"/>
</dbReference>
<comment type="caution">
    <text evidence="2">The sequence shown here is derived from an EMBL/GenBank/DDBJ whole genome shotgun (WGS) entry which is preliminary data.</text>
</comment>
<dbReference type="InterPro" id="IPR006311">
    <property type="entry name" value="TAT_signal"/>
</dbReference>
<evidence type="ECO:0008006" key="4">
    <source>
        <dbReference type="Google" id="ProtNLM"/>
    </source>
</evidence>
<evidence type="ECO:0000313" key="3">
    <source>
        <dbReference type="Proteomes" id="UP000263377"/>
    </source>
</evidence>
<dbReference type="EMBL" id="QVIG01000003">
    <property type="protein sequence ID" value="RGD55661.1"/>
    <property type="molecule type" value="Genomic_DNA"/>
</dbReference>
<reference evidence="2 3" key="1">
    <citation type="submission" date="2018-08" db="EMBL/GenBank/DDBJ databases">
        <title>Diversity &amp; Physiological Properties of Lignin-Decomposing Actinobacteria from Soil.</title>
        <authorList>
            <person name="Roh S.G."/>
            <person name="Kim S.B."/>
        </authorList>
    </citation>
    <scope>NUCLEOTIDE SEQUENCE [LARGE SCALE GENOMIC DNA]</scope>
    <source>
        <strain evidence="2 3">MMS17-GH009</strain>
    </source>
</reference>
<dbReference type="AlphaFoldDB" id="A0A372ZIR6"/>
<dbReference type="RefSeq" id="WP_049656770.1">
    <property type="nucleotide sequence ID" value="NZ_QVIG01000003.1"/>
</dbReference>